<dbReference type="PANTHER" id="PTHR39203:SF1">
    <property type="entry name" value="CYTOPLASMIC PROTEIN"/>
    <property type="match status" value="1"/>
</dbReference>
<protein>
    <submittedName>
        <fullName evidence="2">ASCH domain-containing protein</fullName>
    </submittedName>
</protein>
<dbReference type="InterPro" id="IPR007374">
    <property type="entry name" value="ASCH_domain"/>
</dbReference>
<keyword evidence="3" id="KW-1185">Reference proteome</keyword>
<dbReference type="PANTHER" id="PTHR39203">
    <property type="entry name" value="CYTOPLASMIC PROTEIN-RELATED"/>
    <property type="match status" value="1"/>
</dbReference>
<reference evidence="2" key="1">
    <citation type="submission" date="2022-07" db="EMBL/GenBank/DDBJ databases">
        <title>Faecal culturing of patients with breast cancer.</title>
        <authorList>
            <person name="Teng N.M.Y."/>
            <person name="Kiu R."/>
            <person name="Evans R."/>
            <person name="Baker D.J."/>
            <person name="Zenner C."/>
            <person name="Robinson S.D."/>
            <person name="Hall L.J."/>
        </authorList>
    </citation>
    <scope>NUCLEOTIDE SEQUENCE</scope>
    <source>
        <strain evidence="2">LH1062</strain>
    </source>
</reference>
<gene>
    <name evidence="2" type="ORF">NMU03_10095</name>
</gene>
<proteinExistence type="predicted"/>
<dbReference type="RefSeq" id="WP_290138099.1">
    <property type="nucleotide sequence ID" value="NZ_CP101620.1"/>
</dbReference>
<sequence>MSEQEMWEAFEDKKENDSYQAWAYGESPDELAQLTLDGIKTATSSAYALYENEPLPQVGEYSIILDSHNQAVCIIQTTAVEIKPFCEVDATHAYLEGEGDRTLAYWQSVHRSFFEKEMQANHQTFDEKMLVVCEKFQVVYPK</sequence>
<dbReference type="SMART" id="SM01022">
    <property type="entry name" value="ASCH"/>
    <property type="match status" value="1"/>
</dbReference>
<dbReference type="Pfam" id="PF04266">
    <property type="entry name" value="ASCH"/>
    <property type="match status" value="1"/>
</dbReference>
<dbReference type="PIRSF" id="PIRSF021320">
    <property type="entry name" value="DUF984"/>
    <property type="match status" value="1"/>
</dbReference>
<dbReference type="InterPro" id="IPR015947">
    <property type="entry name" value="PUA-like_sf"/>
</dbReference>
<evidence type="ECO:0000313" key="2">
    <source>
        <dbReference type="EMBL" id="UTY38046.1"/>
    </source>
</evidence>
<name>A0ABY5HYD3_9FIRM</name>
<feature type="domain" description="ASCH" evidence="1">
    <location>
        <begin position="22"/>
        <end position="140"/>
    </location>
</feature>
<dbReference type="Proteomes" id="UP001060112">
    <property type="component" value="Chromosome"/>
</dbReference>
<evidence type="ECO:0000313" key="3">
    <source>
        <dbReference type="Proteomes" id="UP001060112"/>
    </source>
</evidence>
<dbReference type="SUPFAM" id="SSF88697">
    <property type="entry name" value="PUA domain-like"/>
    <property type="match status" value="1"/>
</dbReference>
<dbReference type="Gene3D" id="3.10.400.10">
    <property type="entry name" value="Sulfate adenylyltransferase"/>
    <property type="match status" value="1"/>
</dbReference>
<accession>A0ABY5HYD3</accession>
<dbReference type="EMBL" id="CP101620">
    <property type="protein sequence ID" value="UTY38046.1"/>
    <property type="molecule type" value="Genomic_DNA"/>
</dbReference>
<dbReference type="InterPro" id="IPR009326">
    <property type="entry name" value="DUF984"/>
</dbReference>
<evidence type="ECO:0000259" key="1">
    <source>
        <dbReference type="SMART" id="SM01022"/>
    </source>
</evidence>
<dbReference type="CDD" id="cd06553">
    <property type="entry name" value="ASCH_Ef3133_like"/>
    <property type="match status" value="1"/>
</dbReference>
<organism evidence="2 3">
    <name type="scientific">Allocoprobacillus halotolerans</name>
    <dbReference type="NCBI Taxonomy" id="2944914"/>
    <lineage>
        <taxon>Bacteria</taxon>
        <taxon>Bacillati</taxon>
        <taxon>Bacillota</taxon>
        <taxon>Erysipelotrichia</taxon>
        <taxon>Erysipelotrichales</taxon>
        <taxon>Erysipelotrichaceae</taxon>
        <taxon>Allocoprobacillus</taxon>
    </lineage>
</organism>